<dbReference type="GO" id="GO:0007224">
    <property type="term" value="P:smoothened signaling pathway"/>
    <property type="evidence" value="ECO:0007669"/>
    <property type="project" value="TreeGrafter"/>
</dbReference>
<reference evidence="2" key="2">
    <citation type="submission" date="2014-03" db="EMBL/GenBank/DDBJ databases">
        <authorList>
            <person name="Genoscope - CEA"/>
        </authorList>
    </citation>
    <scope>NUCLEOTIDE SEQUENCE</scope>
</reference>
<dbReference type="PANTHER" id="PTHR15128:SF0">
    <property type="entry name" value="SCL-INTERRUPTING LOCUS PROTEIN"/>
    <property type="match status" value="1"/>
</dbReference>
<dbReference type="PaxDb" id="8022-A0A060WRF9"/>
<dbReference type="STRING" id="8022.A0A060WRF9"/>
<dbReference type="PANTHER" id="PTHR15128">
    <property type="entry name" value="TAL1 SCL INTERRUPTING LOCUS"/>
    <property type="match status" value="1"/>
</dbReference>
<name>A0A060WRF9_ONCMY</name>
<feature type="compositionally biased region" description="Polar residues" evidence="1">
    <location>
        <begin position="16"/>
        <end position="28"/>
    </location>
</feature>
<proteinExistence type="predicted"/>
<feature type="compositionally biased region" description="Basic residues" evidence="1">
    <location>
        <begin position="1"/>
        <end position="15"/>
    </location>
</feature>
<dbReference type="AlphaFoldDB" id="A0A060WRF9"/>
<dbReference type="GO" id="GO:0071539">
    <property type="term" value="P:protein localization to centrosome"/>
    <property type="evidence" value="ECO:0007669"/>
    <property type="project" value="TreeGrafter"/>
</dbReference>
<gene>
    <name evidence="2" type="ORF">GSONMT00053434001</name>
</gene>
<reference evidence="2" key="1">
    <citation type="journal article" date="2014" name="Nat. Commun.">
        <title>The rainbow trout genome provides novel insights into evolution after whole-genome duplication in vertebrates.</title>
        <authorList>
            <person name="Berthelot C."/>
            <person name="Brunet F."/>
            <person name="Chalopin D."/>
            <person name="Juanchich A."/>
            <person name="Bernard M."/>
            <person name="Noel B."/>
            <person name="Bento P."/>
            <person name="Da Silva C."/>
            <person name="Labadie K."/>
            <person name="Alberti A."/>
            <person name="Aury J.M."/>
            <person name="Louis A."/>
            <person name="Dehais P."/>
            <person name="Bardou P."/>
            <person name="Montfort J."/>
            <person name="Klopp C."/>
            <person name="Cabau C."/>
            <person name="Gaspin C."/>
            <person name="Thorgaard G.H."/>
            <person name="Boussaha M."/>
            <person name="Quillet E."/>
            <person name="Guyomard R."/>
            <person name="Galiana D."/>
            <person name="Bobe J."/>
            <person name="Volff J.N."/>
            <person name="Genet C."/>
            <person name="Wincker P."/>
            <person name="Jaillon O."/>
            <person name="Roest Crollius H."/>
            <person name="Guiguen Y."/>
        </authorList>
    </citation>
    <scope>NUCLEOTIDE SEQUENCE [LARGE SCALE GENOMIC DNA]</scope>
</reference>
<accession>A0A060WRF9</accession>
<dbReference type="EMBL" id="FR904678">
    <property type="protein sequence ID" value="CDQ69627.1"/>
    <property type="molecule type" value="Genomic_DNA"/>
</dbReference>
<evidence type="ECO:0000256" key="1">
    <source>
        <dbReference type="SAM" id="MobiDB-lite"/>
    </source>
</evidence>
<organism evidence="2 3">
    <name type="scientific">Oncorhynchus mykiss</name>
    <name type="common">Rainbow trout</name>
    <name type="synonym">Salmo gairdneri</name>
    <dbReference type="NCBI Taxonomy" id="8022"/>
    <lineage>
        <taxon>Eukaryota</taxon>
        <taxon>Metazoa</taxon>
        <taxon>Chordata</taxon>
        <taxon>Craniata</taxon>
        <taxon>Vertebrata</taxon>
        <taxon>Euteleostomi</taxon>
        <taxon>Actinopterygii</taxon>
        <taxon>Neopterygii</taxon>
        <taxon>Teleostei</taxon>
        <taxon>Protacanthopterygii</taxon>
        <taxon>Salmoniformes</taxon>
        <taxon>Salmonidae</taxon>
        <taxon>Salmoninae</taxon>
        <taxon>Oncorhynchus</taxon>
    </lineage>
</organism>
<dbReference type="GO" id="GO:0031023">
    <property type="term" value="P:microtubule organizing center organization"/>
    <property type="evidence" value="ECO:0007669"/>
    <property type="project" value="TreeGrafter"/>
</dbReference>
<feature type="region of interest" description="Disordered" evidence="1">
    <location>
        <begin position="1"/>
        <end position="49"/>
    </location>
</feature>
<dbReference type="GO" id="GO:0007052">
    <property type="term" value="P:mitotic spindle organization"/>
    <property type="evidence" value="ECO:0007669"/>
    <property type="project" value="TreeGrafter"/>
</dbReference>
<sequence>MRRNRTGGPHTHGRRNTLSLCQSQQSYPSPVPLCSCRPEPREQPPGGKDQVLHATLRQLQQLGVHVDVDSADSGGKVTRSSMESASTLAGINPEAVISRLTLLESTGTSMCGPSGSVDLSLEANAIALRYLSDQQLSRLSVGEWGGVGGATAPYGALASKQRPLSDIYSEHRWVVKQILMFFLPTCLTCFPFGVCS</sequence>
<dbReference type="GO" id="GO:0005815">
    <property type="term" value="C:microtubule organizing center"/>
    <property type="evidence" value="ECO:0007669"/>
    <property type="project" value="TreeGrafter"/>
</dbReference>
<evidence type="ECO:0000313" key="2">
    <source>
        <dbReference type="EMBL" id="CDQ69627.1"/>
    </source>
</evidence>
<dbReference type="Proteomes" id="UP000193380">
    <property type="component" value="Unassembled WGS sequence"/>
</dbReference>
<protein>
    <submittedName>
        <fullName evidence="2">Uncharacterized protein</fullName>
    </submittedName>
</protein>
<dbReference type="InterPro" id="IPR026123">
    <property type="entry name" value="STIL"/>
</dbReference>
<evidence type="ECO:0000313" key="3">
    <source>
        <dbReference type="Proteomes" id="UP000193380"/>
    </source>
</evidence>